<name>A0A2P5C6U8_PARAD</name>
<dbReference type="InterPro" id="IPR021940">
    <property type="entry name" value="CER1-like_C"/>
</dbReference>
<dbReference type="Pfam" id="PF12076">
    <property type="entry name" value="CER1-like_C"/>
    <property type="match status" value="1"/>
</dbReference>
<proteinExistence type="predicted"/>
<comment type="caution">
    <text evidence="3">The sequence shown here is derived from an EMBL/GenBank/DDBJ whole genome shotgun (WGS) entry which is preliminary data.</text>
</comment>
<protein>
    <recommendedName>
        <fullName evidence="2">Very-long-chain aldehyde decarbonylase CER1-like C-terminal domain-containing protein</fullName>
    </recommendedName>
</protein>
<dbReference type="AlphaFoldDB" id="A0A2P5C6U8"/>
<organism evidence="3 4">
    <name type="scientific">Parasponia andersonii</name>
    <name type="common">Sponia andersonii</name>
    <dbReference type="NCBI Taxonomy" id="3476"/>
    <lineage>
        <taxon>Eukaryota</taxon>
        <taxon>Viridiplantae</taxon>
        <taxon>Streptophyta</taxon>
        <taxon>Embryophyta</taxon>
        <taxon>Tracheophyta</taxon>
        <taxon>Spermatophyta</taxon>
        <taxon>Magnoliopsida</taxon>
        <taxon>eudicotyledons</taxon>
        <taxon>Gunneridae</taxon>
        <taxon>Pentapetalae</taxon>
        <taxon>rosids</taxon>
        <taxon>fabids</taxon>
        <taxon>Rosales</taxon>
        <taxon>Cannabaceae</taxon>
        <taxon>Parasponia</taxon>
    </lineage>
</organism>
<dbReference type="GO" id="GO:0016020">
    <property type="term" value="C:membrane"/>
    <property type="evidence" value="ECO:0007669"/>
    <property type="project" value="UniProtKB-SubCell"/>
</dbReference>
<sequence length="68" mass="7690">MSAWRIPGIVHALDGWNEHECGVNTNANVSSFDKVWEATLHHDLDNPFCQWLPRQCRIVEAISSSVVT</sequence>
<evidence type="ECO:0000313" key="3">
    <source>
        <dbReference type="EMBL" id="PON56735.1"/>
    </source>
</evidence>
<dbReference type="OrthoDB" id="408954at2759"/>
<feature type="domain" description="Very-long-chain aldehyde decarbonylase CER1-like C-terminal" evidence="2">
    <location>
        <begin position="1"/>
        <end position="44"/>
    </location>
</feature>
<evidence type="ECO:0000256" key="1">
    <source>
        <dbReference type="ARBA" id="ARBA00004141"/>
    </source>
</evidence>
<reference evidence="4" key="1">
    <citation type="submission" date="2016-06" db="EMBL/GenBank/DDBJ databases">
        <title>Parallel loss of symbiosis genes in relatives of nitrogen-fixing non-legume Parasponia.</title>
        <authorList>
            <person name="Van Velzen R."/>
            <person name="Holmer R."/>
            <person name="Bu F."/>
            <person name="Rutten L."/>
            <person name="Van Zeijl A."/>
            <person name="Liu W."/>
            <person name="Santuari L."/>
            <person name="Cao Q."/>
            <person name="Sharma T."/>
            <person name="Shen D."/>
            <person name="Roswanjaya Y."/>
            <person name="Wardhani T."/>
            <person name="Kalhor M.S."/>
            <person name="Jansen J."/>
            <person name="Van den Hoogen J."/>
            <person name="Gungor B."/>
            <person name="Hartog M."/>
            <person name="Hontelez J."/>
            <person name="Verver J."/>
            <person name="Yang W.-C."/>
            <person name="Schijlen E."/>
            <person name="Repin R."/>
            <person name="Schilthuizen M."/>
            <person name="Schranz E."/>
            <person name="Heidstra R."/>
            <person name="Miyata K."/>
            <person name="Fedorova E."/>
            <person name="Kohlen W."/>
            <person name="Bisseling T."/>
            <person name="Smit S."/>
            <person name="Geurts R."/>
        </authorList>
    </citation>
    <scope>NUCLEOTIDE SEQUENCE [LARGE SCALE GENOMIC DNA]</scope>
    <source>
        <strain evidence="4">cv. WU1-14</strain>
    </source>
</reference>
<dbReference type="STRING" id="3476.A0A2P5C6U8"/>
<evidence type="ECO:0000259" key="2">
    <source>
        <dbReference type="Pfam" id="PF12076"/>
    </source>
</evidence>
<evidence type="ECO:0000313" key="4">
    <source>
        <dbReference type="Proteomes" id="UP000237105"/>
    </source>
</evidence>
<gene>
    <name evidence="3" type="ORF">PanWU01x14_179530</name>
</gene>
<dbReference type="EMBL" id="JXTB01000168">
    <property type="protein sequence ID" value="PON56735.1"/>
    <property type="molecule type" value="Genomic_DNA"/>
</dbReference>
<dbReference type="Proteomes" id="UP000237105">
    <property type="component" value="Unassembled WGS sequence"/>
</dbReference>
<accession>A0A2P5C6U8</accession>
<comment type="subcellular location">
    <subcellularLocation>
        <location evidence="1">Membrane</location>
        <topology evidence="1">Multi-pass membrane protein</topology>
    </subcellularLocation>
</comment>
<keyword evidence="4" id="KW-1185">Reference proteome</keyword>